<dbReference type="InterPro" id="IPR029044">
    <property type="entry name" value="Nucleotide-diphossugar_trans"/>
</dbReference>
<dbReference type="PANTHER" id="PTHR43179:SF12">
    <property type="entry name" value="GALACTOFURANOSYLTRANSFERASE GLFT2"/>
    <property type="match status" value="1"/>
</dbReference>
<keyword evidence="6" id="KW-1185">Reference proteome</keyword>
<dbReference type="Pfam" id="PF00535">
    <property type="entry name" value="Glycos_transf_2"/>
    <property type="match status" value="1"/>
</dbReference>
<protein>
    <submittedName>
        <fullName evidence="5">Glycosyltransferase family 2 protein</fullName>
    </submittedName>
</protein>
<evidence type="ECO:0000313" key="5">
    <source>
        <dbReference type="EMBL" id="MBT1070842.1"/>
    </source>
</evidence>
<reference evidence="5 6" key="1">
    <citation type="submission" date="2021-05" db="EMBL/GenBank/DDBJ databases">
        <title>The draft genome of Geobacter chapellei DSM 13688.</title>
        <authorList>
            <person name="Xu Z."/>
            <person name="Masuda Y."/>
            <person name="Itoh H."/>
            <person name="Senoo K."/>
        </authorList>
    </citation>
    <scope>NUCLEOTIDE SEQUENCE [LARGE SCALE GENOMIC DNA]</scope>
    <source>
        <strain evidence="5 6">DSM 13688</strain>
    </source>
</reference>
<evidence type="ECO:0000256" key="1">
    <source>
        <dbReference type="ARBA" id="ARBA00006739"/>
    </source>
</evidence>
<comment type="similarity">
    <text evidence="1">Belongs to the glycosyltransferase 2 family.</text>
</comment>
<keyword evidence="3" id="KW-0808">Transferase</keyword>
<evidence type="ECO:0000256" key="3">
    <source>
        <dbReference type="ARBA" id="ARBA00022679"/>
    </source>
</evidence>
<gene>
    <name evidence="5" type="ORF">KJB30_03520</name>
</gene>
<keyword evidence="2" id="KW-0328">Glycosyltransferase</keyword>
<evidence type="ECO:0000259" key="4">
    <source>
        <dbReference type="Pfam" id="PF00535"/>
    </source>
</evidence>
<dbReference type="Proteomes" id="UP000784128">
    <property type="component" value="Unassembled WGS sequence"/>
</dbReference>
<organism evidence="5 6">
    <name type="scientific">Pelotalea chapellei</name>
    <dbReference type="NCBI Taxonomy" id="44671"/>
    <lineage>
        <taxon>Bacteria</taxon>
        <taxon>Pseudomonadati</taxon>
        <taxon>Thermodesulfobacteriota</taxon>
        <taxon>Desulfuromonadia</taxon>
        <taxon>Geobacterales</taxon>
        <taxon>Geobacteraceae</taxon>
        <taxon>Pelotalea</taxon>
    </lineage>
</organism>
<proteinExistence type="inferred from homology"/>
<dbReference type="SUPFAM" id="SSF53448">
    <property type="entry name" value="Nucleotide-diphospho-sugar transferases"/>
    <property type="match status" value="1"/>
</dbReference>
<dbReference type="PANTHER" id="PTHR43179">
    <property type="entry name" value="RHAMNOSYLTRANSFERASE WBBL"/>
    <property type="match status" value="1"/>
</dbReference>
<dbReference type="EMBL" id="JAHDYS010000003">
    <property type="protein sequence ID" value="MBT1070842.1"/>
    <property type="molecule type" value="Genomic_DNA"/>
</dbReference>
<evidence type="ECO:0000313" key="6">
    <source>
        <dbReference type="Proteomes" id="UP000784128"/>
    </source>
</evidence>
<name>A0ABS5U5B6_9BACT</name>
<accession>A0ABS5U5B6</accession>
<dbReference type="Gene3D" id="3.90.550.10">
    <property type="entry name" value="Spore Coat Polysaccharide Biosynthesis Protein SpsA, Chain A"/>
    <property type="match status" value="1"/>
</dbReference>
<evidence type="ECO:0000256" key="2">
    <source>
        <dbReference type="ARBA" id="ARBA00022676"/>
    </source>
</evidence>
<comment type="caution">
    <text evidence="5">The sequence shown here is derived from an EMBL/GenBank/DDBJ whole genome shotgun (WGS) entry which is preliminary data.</text>
</comment>
<feature type="domain" description="Glycosyltransferase 2-like" evidence="4">
    <location>
        <begin position="6"/>
        <end position="144"/>
    </location>
</feature>
<sequence>MPRVFIIVLNWNGVAHTIECLESLSRLSYPDYEIIVVDNGSSDGSVETIRRAFPWVLLIENNQNFGYTGGNNVGMYHALQHGADYVWLLNNDTVVDPDVLGKLVAEAESSPEVGLISPLVRYYDDPEKVQYIGAYPDFANFEINPVTDPCQLDDPQMQRLLILYGTALFVRKSVIEKIGFLKARYFAYQEDFDYSLRALQAGFKTRVLMHAHILHKESQTSGKRSPFHVFLMTRNVYFLWKDHLSGFRRMVMFWHYLSVMIGHLKYFYDQEEKPIFNACLEGVWAALRGKGGAPDQKGALPVWFRAVFRLFISWHPYFWINLFKGTLASQTRTRLFKTLNS</sequence>
<dbReference type="CDD" id="cd04186">
    <property type="entry name" value="GT_2_like_c"/>
    <property type="match status" value="1"/>
</dbReference>
<dbReference type="InterPro" id="IPR001173">
    <property type="entry name" value="Glyco_trans_2-like"/>
</dbReference>